<dbReference type="SMART" id="SM01065">
    <property type="entry name" value="CBM_2"/>
    <property type="match status" value="1"/>
</dbReference>
<dbReference type="SMART" id="SM00060">
    <property type="entry name" value="FN3"/>
    <property type="match status" value="1"/>
</dbReference>
<dbReference type="Pfam" id="PF00686">
    <property type="entry name" value="CBM_20"/>
    <property type="match status" value="1"/>
</dbReference>
<evidence type="ECO:0000256" key="1">
    <source>
        <dbReference type="ARBA" id="ARBA00001913"/>
    </source>
</evidence>
<evidence type="ECO:0000259" key="8">
    <source>
        <dbReference type="PROSITE" id="PS51166"/>
    </source>
</evidence>
<comment type="cofactor">
    <cofactor evidence="1">
        <name>Ca(2+)</name>
        <dbReference type="ChEBI" id="CHEBI:29108"/>
    </cofactor>
</comment>
<dbReference type="Pfam" id="PF00128">
    <property type="entry name" value="Alpha-amylase"/>
    <property type="match status" value="1"/>
</dbReference>
<dbReference type="InterPro" id="IPR002044">
    <property type="entry name" value="CBM20"/>
</dbReference>
<dbReference type="InterPro" id="IPR006047">
    <property type="entry name" value="GH13_cat_dom"/>
</dbReference>
<dbReference type="GO" id="GO:0005975">
    <property type="term" value="P:carbohydrate metabolic process"/>
    <property type="evidence" value="ECO:0007669"/>
    <property type="project" value="InterPro"/>
</dbReference>
<name>A0A2K8KUJ8_9GAMM</name>
<dbReference type="RefSeq" id="WP_100258481.1">
    <property type="nucleotide sequence ID" value="NZ_CP011797.1"/>
</dbReference>
<dbReference type="SMART" id="SM01066">
    <property type="entry name" value="CBM_25"/>
    <property type="match status" value="1"/>
</dbReference>
<dbReference type="InterPro" id="IPR017853">
    <property type="entry name" value="GH"/>
</dbReference>
<dbReference type="PANTHER" id="PTHR10357">
    <property type="entry name" value="ALPHA-AMYLASE FAMILY MEMBER"/>
    <property type="match status" value="1"/>
</dbReference>
<evidence type="ECO:0000256" key="5">
    <source>
        <dbReference type="ARBA" id="ARBA00022837"/>
    </source>
</evidence>
<dbReference type="PROSITE" id="PS51166">
    <property type="entry name" value="CBM20"/>
    <property type="match status" value="1"/>
</dbReference>
<dbReference type="InterPro" id="IPR013783">
    <property type="entry name" value="Ig-like_fold"/>
</dbReference>
<dbReference type="InterPro" id="IPR036116">
    <property type="entry name" value="FN3_sf"/>
</dbReference>
<dbReference type="GO" id="GO:0016787">
    <property type="term" value="F:hydrolase activity"/>
    <property type="evidence" value="ECO:0007669"/>
    <property type="project" value="UniProtKB-KW"/>
</dbReference>
<feature type="chain" id="PRO_5014920609" evidence="6">
    <location>
        <begin position="31"/>
        <end position="1067"/>
    </location>
</feature>
<dbReference type="Pfam" id="PF00041">
    <property type="entry name" value="fn3"/>
    <property type="match status" value="1"/>
</dbReference>
<dbReference type="EMBL" id="CP011797">
    <property type="protein sequence ID" value="ATX78282.1"/>
    <property type="molecule type" value="Genomic_DNA"/>
</dbReference>
<evidence type="ECO:0000256" key="2">
    <source>
        <dbReference type="ARBA" id="ARBA00008061"/>
    </source>
</evidence>
<feature type="domain" description="CBM20" evidence="8">
    <location>
        <begin position="964"/>
        <end position="1067"/>
    </location>
</feature>
<comment type="similarity">
    <text evidence="2">Belongs to the glycosyl hydrolase 13 family.</text>
</comment>
<dbReference type="SUPFAM" id="SSF49452">
    <property type="entry name" value="Starch-binding domain-like"/>
    <property type="match status" value="1"/>
</dbReference>
<keyword evidence="3" id="KW-0479">Metal-binding</keyword>
<feature type="domain" description="Fibronectin type-III" evidence="7">
    <location>
        <begin position="665"/>
        <end position="756"/>
    </location>
</feature>
<evidence type="ECO:0000259" key="7">
    <source>
        <dbReference type="PROSITE" id="PS50853"/>
    </source>
</evidence>
<keyword evidence="9" id="KW-0808">Transferase</keyword>
<evidence type="ECO:0000256" key="3">
    <source>
        <dbReference type="ARBA" id="ARBA00022723"/>
    </source>
</evidence>
<accession>A0A2K8KUJ8</accession>
<reference evidence="9 10" key="1">
    <citation type="journal article" date="2017" name="Environ. Microbiol.">
        <title>Genomic and physiological analyses of 'Reinekea forsetii' reveal a versatile opportunistic lifestyle during spring algae blooms.</title>
        <authorList>
            <person name="Avci B."/>
            <person name="Hahnke R.L."/>
            <person name="Chafee M."/>
            <person name="Fischer T."/>
            <person name="Gruber-Vodicka H."/>
            <person name="Tegetmeyer H.E."/>
            <person name="Harder J."/>
            <person name="Fuchs B.M."/>
            <person name="Amann R.I."/>
            <person name="Teeling H."/>
        </authorList>
    </citation>
    <scope>NUCLEOTIDE SEQUENCE [LARGE SCALE GENOMIC DNA]</scope>
    <source>
        <strain evidence="9 10">Hel1_31_D35</strain>
    </source>
</reference>
<dbReference type="Proteomes" id="UP000229757">
    <property type="component" value="Chromosome"/>
</dbReference>
<dbReference type="InterPro" id="IPR003961">
    <property type="entry name" value="FN3_dom"/>
</dbReference>
<dbReference type="KEGG" id="rfo:REIFOR_03176"/>
<keyword evidence="5" id="KW-0106">Calcium</keyword>
<dbReference type="SUPFAM" id="SSF49265">
    <property type="entry name" value="Fibronectin type III"/>
    <property type="match status" value="1"/>
</dbReference>
<dbReference type="GO" id="GO:2001070">
    <property type="term" value="F:starch binding"/>
    <property type="evidence" value="ECO:0007669"/>
    <property type="project" value="InterPro"/>
</dbReference>
<dbReference type="GO" id="GO:0046872">
    <property type="term" value="F:metal ion binding"/>
    <property type="evidence" value="ECO:0007669"/>
    <property type="project" value="UniProtKB-KW"/>
</dbReference>
<keyword evidence="10" id="KW-1185">Reference proteome</keyword>
<protein>
    <submittedName>
        <fullName evidence="9">Cyclomaltodextrin glucanotransferase-like glycoside hydrolase, CBM53/CBM37/CBM20 (2x), GH13 family</fullName>
    </submittedName>
</protein>
<keyword evidence="4 6" id="KW-0732">Signal</keyword>
<dbReference type="SUPFAM" id="SSF51445">
    <property type="entry name" value="(Trans)glycosidases"/>
    <property type="match status" value="1"/>
</dbReference>
<evidence type="ECO:0000256" key="6">
    <source>
        <dbReference type="SAM" id="SignalP"/>
    </source>
</evidence>
<evidence type="ECO:0000313" key="9">
    <source>
        <dbReference type="EMBL" id="ATX78282.1"/>
    </source>
</evidence>
<dbReference type="SMART" id="SM00642">
    <property type="entry name" value="Aamy"/>
    <property type="match status" value="1"/>
</dbReference>
<organism evidence="9 10">
    <name type="scientific">Reinekea forsetii</name>
    <dbReference type="NCBI Taxonomy" id="1336806"/>
    <lineage>
        <taxon>Bacteria</taxon>
        <taxon>Pseudomonadati</taxon>
        <taxon>Pseudomonadota</taxon>
        <taxon>Gammaproteobacteria</taxon>
        <taxon>Oceanospirillales</taxon>
        <taxon>Saccharospirillaceae</taxon>
        <taxon>Reinekea</taxon>
    </lineage>
</organism>
<dbReference type="CDD" id="cd00063">
    <property type="entry name" value="FN3"/>
    <property type="match status" value="1"/>
</dbReference>
<dbReference type="OrthoDB" id="3236218at2"/>
<feature type="signal peptide" evidence="6">
    <location>
        <begin position="1"/>
        <end position="30"/>
    </location>
</feature>
<dbReference type="PANTHER" id="PTHR10357:SF215">
    <property type="entry name" value="ALPHA-AMYLASE 1"/>
    <property type="match status" value="1"/>
</dbReference>
<evidence type="ECO:0000256" key="4">
    <source>
        <dbReference type="ARBA" id="ARBA00022729"/>
    </source>
</evidence>
<dbReference type="Gene3D" id="3.20.20.80">
    <property type="entry name" value="Glycosidases"/>
    <property type="match status" value="1"/>
</dbReference>
<evidence type="ECO:0000313" key="10">
    <source>
        <dbReference type="Proteomes" id="UP000229757"/>
    </source>
</evidence>
<dbReference type="CDD" id="cd11339">
    <property type="entry name" value="AmyAc_bac_CMD_like_2"/>
    <property type="match status" value="1"/>
</dbReference>
<sequence>MKKIHQKCPVPRIGFGLAALTLAICGQPFANEFYGTTEAFAEEAIYFVMTDRFVDGDTSNNQFDQGNDVGQGTWDRSMPCSDGSAANIGYQGGDFAGIYNNADYIAEMGFTSVWITPVVDNPDEAFTGGSPLECGAGVGADKGKTGYHGYWGVNFYQVDEHLESPGLSFREFNSKMEGEFGLKTVLDIVGNHGSPSYTMTESQAKFGQIYDQDGNLKADHMNRQPSDLSDDESLHDWYNRGGGLAQLSDLDDEDPEVMDYLVSAYLQWIDQGADAFRIDTIAWMSHAFWKEFSDRIRAENPDFYMFGENFNYNAGAIAQHQKPENGGISVLDFPGQRAITQLFQDSSSDYADIQWYLHLDDGQYTNPYVLASFYDNHDMSRMNSNGNENVFVDANNWLFTARGIPVVYYGSEMQFMQGKSEHAGNRNYYGQDNINAARNGRIYQELSAIAQIRKTSVALQKGLQVNGEFAGQKAAFFRVFEQADQVQTALVLLNKGDATASFSVSQYLSPGDWVDAASGEVHSVTDSLATTVEAHGVKVLILNAETTDAELINVLMDRMNPKEKVVVTPENLLAGESVTVSYRSGANKELLLHWGINNWSDSGTSMGDEALVYNAETFAYEGTLTLPADASQFDFVFNNTTDGSWDTNGGSDWHVSVEPRPVELPPSTPINAVAIAGNGQAIVRWDATANTDEYRVYYTDDGLEPSLLSEQATVTDSSFTHTGLTNGTTYSYRVLASNEYGDSALGTTSQATPGESFATNLGQGATLHLTGTAFAAWDPANTTYQLQMVADHRWQTRVTLPTALTNSPYKLTLNGTWAVNWGGNASGLAASLNRSGGDASATLSAGDYLLSVDEGSSAEDGLSLSWQAQGDPVLAVNPMVLDLGDLVVNSQTDSEVLLTNAGAGSLSVSDVSEPATWMTATLDDLRITVAIDTTELIVGMSYSDFIVVESNGGDAFVEVRFTVVAAPVGVTVTLSCTNGHTKMGQSVYAVGNVAELGQWNVADAIALESTTYPTWTGTVTLPAATAIAWKCIKRDETQPAKDLVWEGGTDTLLTTPSTGTDSSAGAF</sequence>
<dbReference type="AlphaFoldDB" id="A0A2K8KUJ8"/>
<gene>
    <name evidence="9" type="ORF">REIFOR_03176</name>
</gene>
<dbReference type="InterPro" id="IPR013784">
    <property type="entry name" value="Carb-bd-like_fold"/>
</dbReference>
<keyword evidence="9" id="KW-0378">Hydrolase</keyword>
<proteinExistence type="inferred from homology"/>
<dbReference type="Gene3D" id="2.60.40.10">
    <property type="entry name" value="Immunoglobulins"/>
    <property type="match status" value="4"/>
</dbReference>
<dbReference type="PROSITE" id="PS50853">
    <property type="entry name" value="FN3"/>
    <property type="match status" value="1"/>
</dbReference>
<dbReference type="InterPro" id="IPR005085">
    <property type="entry name" value="CBM25"/>
</dbReference>
<dbReference type="GO" id="GO:0016740">
    <property type="term" value="F:transferase activity"/>
    <property type="evidence" value="ECO:0007669"/>
    <property type="project" value="UniProtKB-KW"/>
</dbReference>